<dbReference type="EMBL" id="FNVD01000002">
    <property type="protein sequence ID" value="SEF56918.1"/>
    <property type="molecule type" value="Genomic_DNA"/>
</dbReference>
<feature type="domain" description="Extensin-like C-terminal" evidence="2">
    <location>
        <begin position="89"/>
        <end position="240"/>
    </location>
</feature>
<organism evidence="3 4">
    <name type="scientific">Jhaorihella thermophila</name>
    <dbReference type="NCBI Taxonomy" id="488547"/>
    <lineage>
        <taxon>Bacteria</taxon>
        <taxon>Pseudomonadati</taxon>
        <taxon>Pseudomonadota</taxon>
        <taxon>Alphaproteobacteria</taxon>
        <taxon>Rhodobacterales</taxon>
        <taxon>Paracoccaceae</taxon>
        <taxon>Jhaorihella</taxon>
    </lineage>
</organism>
<dbReference type="AlphaFoldDB" id="A0A1H5T426"/>
<dbReference type="InterPro" id="IPR009683">
    <property type="entry name" value="Extensin-like_C"/>
</dbReference>
<evidence type="ECO:0000313" key="4">
    <source>
        <dbReference type="Proteomes" id="UP000236742"/>
    </source>
</evidence>
<proteinExistence type="predicted"/>
<reference evidence="3 4" key="1">
    <citation type="submission" date="2016-10" db="EMBL/GenBank/DDBJ databases">
        <authorList>
            <person name="de Groot N.N."/>
        </authorList>
    </citation>
    <scope>NUCLEOTIDE SEQUENCE [LARGE SCALE GENOMIC DNA]</scope>
    <source>
        <strain evidence="3 4">DSM 23413</strain>
    </source>
</reference>
<sequence>MATVRPQPRPAAAPARQLPGSAPLRLQAGANAAAGIAFFAPEASIKPQIRPPAIEGRAFFKRRHLGKGTICGDPGIQGEPVGRVPGKLKGCGLPDAVRVRSVAGVRLSQPAVMDCTTAKALRRWVDNGIRLAFRPGSKVVELKVAAHYACRTRNNRPGAKISEHGRGRAIDISGFVLRDGEIVTVAKGWKSSHRTRKMLQRAWKTACGPFGTVLGPNADRYHRDHFHLDTARYRSGPYCR</sequence>
<protein>
    <submittedName>
        <fullName evidence="3">Uncharacterized conserved protein</fullName>
    </submittedName>
</protein>
<dbReference type="Pfam" id="PF06904">
    <property type="entry name" value="Extensin-like_C"/>
    <property type="match status" value="1"/>
</dbReference>
<evidence type="ECO:0000259" key="2">
    <source>
        <dbReference type="Pfam" id="PF06904"/>
    </source>
</evidence>
<keyword evidence="4" id="KW-1185">Reference proteome</keyword>
<evidence type="ECO:0000313" key="3">
    <source>
        <dbReference type="EMBL" id="SEF56918.1"/>
    </source>
</evidence>
<name>A0A1H5T426_9RHOB</name>
<evidence type="ECO:0000256" key="1">
    <source>
        <dbReference type="SAM" id="MobiDB-lite"/>
    </source>
</evidence>
<gene>
    <name evidence="3" type="ORF">SAMN05421751_10235</name>
</gene>
<dbReference type="Proteomes" id="UP000236742">
    <property type="component" value="Unassembled WGS sequence"/>
</dbReference>
<feature type="compositionally biased region" description="Low complexity" evidence="1">
    <location>
        <begin position="10"/>
        <end position="20"/>
    </location>
</feature>
<feature type="region of interest" description="Disordered" evidence="1">
    <location>
        <begin position="1"/>
        <end position="20"/>
    </location>
</feature>
<dbReference type="RefSeq" id="WP_235003680.1">
    <property type="nucleotide sequence ID" value="NZ_FNVD01000002.1"/>
</dbReference>
<accession>A0A1H5T426</accession>